<comment type="caution">
    <text evidence="1">The sequence shown here is derived from an EMBL/GenBank/DDBJ whole genome shotgun (WGS) entry which is preliminary data.</text>
</comment>
<keyword evidence="2" id="KW-1185">Reference proteome</keyword>
<reference evidence="1 2" key="1">
    <citation type="submission" date="2013-09" db="EMBL/GenBank/DDBJ databases">
        <title>Genome sequencing of Arenimonas metalli.</title>
        <authorList>
            <person name="Chen F."/>
            <person name="Wang G."/>
        </authorList>
    </citation>
    <scope>NUCLEOTIDE SEQUENCE [LARGE SCALE GENOMIC DNA]</scope>
    <source>
        <strain evidence="1 2">CF5-1</strain>
    </source>
</reference>
<organism evidence="1 2">
    <name type="scientific">Arenimonas metalli CF5-1</name>
    <dbReference type="NCBI Taxonomy" id="1384056"/>
    <lineage>
        <taxon>Bacteria</taxon>
        <taxon>Pseudomonadati</taxon>
        <taxon>Pseudomonadota</taxon>
        <taxon>Gammaproteobacteria</taxon>
        <taxon>Lysobacterales</taxon>
        <taxon>Lysobacteraceae</taxon>
        <taxon>Arenimonas</taxon>
    </lineage>
</organism>
<sequence length="286" mass="31923">MTKTTIVEVLNEKDLKNQHRDLIYIGDANSGRADDKEVNRAQAKNLIRIARAIALLARLTLMRQWDRVFLIVQNKVFMRFPDGGLLSEARQDMSTVVTLLEDFNRWADARLLLVVRALALQDVELPGIELGEEISAAREMLAKFRARKAPSGESLDSIFSEWVTARARVNEFWLTAGKPEGKAARARMPPKMSIIPPDVSTIVGHAEDRESRHDVVAFASYFLIQTPTGDLYLIKRQSGSKPVPQGAVIKFSANAKRPIRRWQLVPKGAVCATGFHVPAVPALSME</sequence>
<dbReference type="RefSeq" id="WP_034211979.1">
    <property type="nucleotide sequence ID" value="NZ_AVCK01000016.1"/>
</dbReference>
<dbReference type="EMBL" id="AVCK01000016">
    <property type="protein sequence ID" value="KFN46437.1"/>
    <property type="molecule type" value="Genomic_DNA"/>
</dbReference>
<evidence type="ECO:0000313" key="1">
    <source>
        <dbReference type="EMBL" id="KFN46437.1"/>
    </source>
</evidence>
<accession>A0A091B4J8</accession>
<protein>
    <submittedName>
        <fullName evidence="1">Uncharacterized protein</fullName>
    </submittedName>
</protein>
<dbReference type="Proteomes" id="UP000029393">
    <property type="component" value="Unassembled WGS sequence"/>
</dbReference>
<dbReference type="AlphaFoldDB" id="A0A091B4J8"/>
<gene>
    <name evidence="1" type="ORF">N787_10430</name>
</gene>
<name>A0A091B4J8_9GAMM</name>
<evidence type="ECO:0000313" key="2">
    <source>
        <dbReference type="Proteomes" id="UP000029393"/>
    </source>
</evidence>
<proteinExistence type="predicted"/>